<evidence type="ECO:0000256" key="1">
    <source>
        <dbReference type="SAM" id="MobiDB-lite"/>
    </source>
</evidence>
<reference evidence="3" key="1">
    <citation type="journal article" date="2005" name="Nature">
        <title>The map-based sequence of the rice genome.</title>
        <authorList>
            <consortium name="International rice genome sequencing project (IRGSP)"/>
            <person name="Matsumoto T."/>
            <person name="Wu J."/>
            <person name="Kanamori H."/>
            <person name="Katayose Y."/>
            <person name="Fujisawa M."/>
            <person name="Namiki N."/>
            <person name="Mizuno H."/>
            <person name="Yamamoto K."/>
            <person name="Antonio B.A."/>
            <person name="Baba T."/>
            <person name="Sakata K."/>
            <person name="Nagamura Y."/>
            <person name="Aoki H."/>
            <person name="Arikawa K."/>
            <person name="Arita K."/>
            <person name="Bito T."/>
            <person name="Chiden Y."/>
            <person name="Fujitsuka N."/>
            <person name="Fukunaka R."/>
            <person name="Hamada M."/>
            <person name="Harada C."/>
            <person name="Hayashi A."/>
            <person name="Hijishita S."/>
            <person name="Honda M."/>
            <person name="Hosokawa S."/>
            <person name="Ichikawa Y."/>
            <person name="Idonuma A."/>
            <person name="Iijima M."/>
            <person name="Ikeda M."/>
            <person name="Ikeno M."/>
            <person name="Ito K."/>
            <person name="Ito S."/>
            <person name="Ito T."/>
            <person name="Ito Y."/>
            <person name="Ito Y."/>
            <person name="Iwabuchi A."/>
            <person name="Kamiya K."/>
            <person name="Karasawa W."/>
            <person name="Kurita K."/>
            <person name="Katagiri S."/>
            <person name="Kikuta A."/>
            <person name="Kobayashi H."/>
            <person name="Kobayashi N."/>
            <person name="Machita K."/>
            <person name="Maehara T."/>
            <person name="Masukawa M."/>
            <person name="Mizubayashi T."/>
            <person name="Mukai Y."/>
            <person name="Nagasaki H."/>
            <person name="Nagata Y."/>
            <person name="Naito S."/>
            <person name="Nakashima M."/>
            <person name="Nakama Y."/>
            <person name="Nakamichi Y."/>
            <person name="Nakamura M."/>
            <person name="Meguro A."/>
            <person name="Negishi M."/>
            <person name="Ohta I."/>
            <person name="Ohta T."/>
            <person name="Okamoto M."/>
            <person name="Ono N."/>
            <person name="Saji S."/>
            <person name="Sakaguchi M."/>
            <person name="Sakai K."/>
            <person name="Shibata M."/>
            <person name="Shimokawa T."/>
            <person name="Song J."/>
            <person name="Takazaki Y."/>
            <person name="Terasawa K."/>
            <person name="Tsugane M."/>
            <person name="Tsuji K."/>
            <person name="Ueda S."/>
            <person name="Waki K."/>
            <person name="Yamagata H."/>
            <person name="Yamamoto M."/>
            <person name="Yamamoto S."/>
            <person name="Yamane H."/>
            <person name="Yoshiki S."/>
            <person name="Yoshihara R."/>
            <person name="Yukawa K."/>
            <person name="Zhong H."/>
            <person name="Yano M."/>
            <person name="Yuan Q."/>
            <person name="Ouyang S."/>
            <person name="Liu J."/>
            <person name="Jones K.M."/>
            <person name="Gansberger K."/>
            <person name="Moffat K."/>
            <person name="Hill J."/>
            <person name="Bera J."/>
            <person name="Fadrosh D."/>
            <person name="Jin S."/>
            <person name="Johri S."/>
            <person name="Kim M."/>
            <person name="Overton L."/>
            <person name="Reardon M."/>
            <person name="Tsitrin T."/>
            <person name="Vuong H."/>
            <person name="Weaver B."/>
            <person name="Ciecko A."/>
            <person name="Tallon L."/>
            <person name="Jackson J."/>
            <person name="Pai G."/>
            <person name="Aken S.V."/>
            <person name="Utterback T."/>
            <person name="Reidmuller S."/>
            <person name="Feldblyum T."/>
            <person name="Hsiao J."/>
            <person name="Zismann V."/>
            <person name="Iobst S."/>
            <person name="de Vazeille A.R."/>
            <person name="Buell C.R."/>
            <person name="Ying K."/>
            <person name="Li Y."/>
            <person name="Lu T."/>
            <person name="Huang Y."/>
            <person name="Zhao Q."/>
            <person name="Feng Q."/>
            <person name="Zhang L."/>
            <person name="Zhu J."/>
            <person name="Weng Q."/>
            <person name="Mu J."/>
            <person name="Lu Y."/>
            <person name="Fan D."/>
            <person name="Liu Y."/>
            <person name="Guan J."/>
            <person name="Zhang Y."/>
            <person name="Yu S."/>
            <person name="Liu X."/>
            <person name="Zhang Y."/>
            <person name="Hong G."/>
            <person name="Han B."/>
            <person name="Choisne N."/>
            <person name="Demange N."/>
            <person name="Orjeda G."/>
            <person name="Samain S."/>
            <person name="Cattolico L."/>
            <person name="Pelletier E."/>
            <person name="Couloux A."/>
            <person name="Segurens B."/>
            <person name="Wincker P."/>
            <person name="D'Hont A."/>
            <person name="Scarpelli C."/>
            <person name="Weissenbach J."/>
            <person name="Salanoubat M."/>
            <person name="Quetier F."/>
            <person name="Yu Y."/>
            <person name="Kim H.R."/>
            <person name="Rambo T."/>
            <person name="Currie J."/>
            <person name="Collura K."/>
            <person name="Luo M."/>
            <person name="Yang T."/>
            <person name="Ammiraju J.S.S."/>
            <person name="Engler F."/>
            <person name="Soderlund C."/>
            <person name="Wing R.A."/>
            <person name="Palmer L.E."/>
            <person name="de la Bastide M."/>
            <person name="Spiegel L."/>
            <person name="Nascimento L."/>
            <person name="Zutavern T."/>
            <person name="O'Shaughnessy A."/>
            <person name="Dike S."/>
            <person name="Dedhia N."/>
            <person name="Preston R."/>
            <person name="Balija V."/>
            <person name="McCombie W.R."/>
            <person name="Chow T."/>
            <person name="Chen H."/>
            <person name="Chung M."/>
            <person name="Chen C."/>
            <person name="Shaw J."/>
            <person name="Wu H."/>
            <person name="Hsiao K."/>
            <person name="Chao Y."/>
            <person name="Chu M."/>
            <person name="Cheng C."/>
            <person name="Hour A."/>
            <person name="Lee P."/>
            <person name="Lin S."/>
            <person name="Lin Y."/>
            <person name="Liou J."/>
            <person name="Liu S."/>
            <person name="Hsing Y."/>
            <person name="Raghuvanshi S."/>
            <person name="Mohanty A."/>
            <person name="Bharti A.K."/>
            <person name="Gaur A."/>
            <person name="Gupta V."/>
            <person name="Kumar D."/>
            <person name="Ravi V."/>
            <person name="Vij S."/>
            <person name="Kapur A."/>
            <person name="Khurana P."/>
            <person name="Khurana P."/>
            <person name="Khurana J.P."/>
            <person name="Tyagi A.K."/>
            <person name="Gaikwad K."/>
            <person name="Singh A."/>
            <person name="Dalal V."/>
            <person name="Srivastava S."/>
            <person name="Dixit A."/>
            <person name="Pal A.K."/>
            <person name="Ghazi I.A."/>
            <person name="Yadav M."/>
            <person name="Pandit A."/>
            <person name="Bhargava A."/>
            <person name="Sureshbabu K."/>
            <person name="Batra K."/>
            <person name="Sharma T.R."/>
            <person name="Mohapatra T."/>
            <person name="Singh N.K."/>
            <person name="Messing J."/>
            <person name="Nelson A.B."/>
            <person name="Fuks G."/>
            <person name="Kavchok S."/>
            <person name="Keizer G."/>
            <person name="Linton E."/>
            <person name="Llaca V."/>
            <person name="Song R."/>
            <person name="Tanyolac B."/>
            <person name="Young S."/>
            <person name="Ho-Il K."/>
            <person name="Hahn J.H."/>
            <person name="Sangsakoo G."/>
            <person name="Vanavichit A."/>
            <person name="de Mattos Luiz.A.T."/>
            <person name="Zimmer P.D."/>
            <person name="Malone G."/>
            <person name="Dellagostin O."/>
            <person name="de Oliveira A.C."/>
            <person name="Bevan M."/>
            <person name="Bancroft I."/>
            <person name="Minx P."/>
            <person name="Cordum H."/>
            <person name="Wilson R."/>
            <person name="Cheng Z."/>
            <person name="Jin W."/>
            <person name="Jiang J."/>
            <person name="Leong S.A."/>
            <person name="Iwama H."/>
            <person name="Gojobori T."/>
            <person name="Itoh T."/>
            <person name="Niimura Y."/>
            <person name="Fujii Y."/>
            <person name="Habara T."/>
            <person name="Sakai H."/>
            <person name="Sato Y."/>
            <person name="Wilson G."/>
            <person name="Kumar K."/>
            <person name="McCouch S."/>
            <person name="Juretic N."/>
            <person name="Hoen D."/>
            <person name="Wright S."/>
            <person name="Bruskiewich R."/>
            <person name="Bureau T."/>
            <person name="Miyao A."/>
            <person name="Hirochika H."/>
            <person name="Nishikawa T."/>
            <person name="Kadowaki K."/>
            <person name="Sugiura M."/>
            <person name="Burr B."/>
            <person name="Sasaki T."/>
        </authorList>
    </citation>
    <scope>NUCLEOTIDE SEQUENCE [LARGE SCALE GENOMIC DNA]</scope>
    <source>
        <strain evidence="3">cv. Nipponbare</strain>
    </source>
</reference>
<feature type="compositionally biased region" description="Low complexity" evidence="1">
    <location>
        <begin position="27"/>
        <end position="36"/>
    </location>
</feature>
<reference evidence="3" key="2">
    <citation type="journal article" date="2008" name="Nucleic Acids Res.">
        <title>The rice annotation project database (RAP-DB): 2008 update.</title>
        <authorList>
            <consortium name="The rice annotation project (RAP)"/>
        </authorList>
    </citation>
    <scope>GENOME REANNOTATION</scope>
    <source>
        <strain evidence="3">cv. Nipponbare</strain>
    </source>
</reference>
<protein>
    <submittedName>
        <fullName evidence="2">Uncharacterized protein</fullName>
    </submittedName>
</protein>
<organism evidence="2 3">
    <name type="scientific">Oryza sativa subsp. japonica</name>
    <name type="common">Rice</name>
    <dbReference type="NCBI Taxonomy" id="39947"/>
    <lineage>
        <taxon>Eukaryota</taxon>
        <taxon>Viridiplantae</taxon>
        <taxon>Streptophyta</taxon>
        <taxon>Embryophyta</taxon>
        <taxon>Tracheophyta</taxon>
        <taxon>Spermatophyta</taxon>
        <taxon>Magnoliopsida</taxon>
        <taxon>Liliopsida</taxon>
        <taxon>Poales</taxon>
        <taxon>Poaceae</taxon>
        <taxon>BOP clade</taxon>
        <taxon>Oryzoideae</taxon>
        <taxon>Oryzeae</taxon>
        <taxon>Oryzinae</taxon>
        <taxon>Oryza</taxon>
        <taxon>Oryza sativa</taxon>
    </lineage>
</organism>
<evidence type="ECO:0000313" key="3">
    <source>
        <dbReference type="Proteomes" id="UP000000763"/>
    </source>
</evidence>
<accession>Q69MC5</accession>
<sequence>MPMSCMGGVRAGAWVAQGKAQQEDTHAASGSASSAALPDHPSCARLSLLPGFFLRSLPVVLDFR</sequence>
<evidence type="ECO:0000313" key="2">
    <source>
        <dbReference type="EMBL" id="BAD33957.1"/>
    </source>
</evidence>
<gene>
    <name evidence="2" type="primary">OSJNBb0019B14.28</name>
</gene>
<name>Q69MC5_ORYSJ</name>
<dbReference type="EMBL" id="AP005755">
    <property type="protein sequence ID" value="BAD33957.1"/>
    <property type="molecule type" value="Genomic_DNA"/>
</dbReference>
<feature type="region of interest" description="Disordered" evidence="1">
    <location>
        <begin position="18"/>
        <end position="38"/>
    </location>
</feature>
<dbReference type="AlphaFoldDB" id="Q69MC5"/>
<proteinExistence type="predicted"/>
<dbReference type="Proteomes" id="UP000000763">
    <property type="component" value="Chromosome 9"/>
</dbReference>